<dbReference type="Proteomes" id="UP001196068">
    <property type="component" value="Unassembled WGS sequence"/>
</dbReference>
<sequence>MNAMQEASSRNIVPISRFVNDDVVKSLLDKADQFSSASPFPHLVFDGLFSEDLLAEVHEEFDHLGKQGWREIENQHQLTLRSNPNSKFGPATQTYFDILSSAWFVNFMGELSGIRGLVFDPLMKGGGMHESRSGGKFGLHLDFSKHPVTKLDNRLVVITYLNKDWNEEYGGLLELWDVAQNKCAERILPTFGRTIVFAHTDVSLHGHPGGLNPPPGITRRSVAAYYYSNGRDDHGASASFDSYFAPQTAPSFLKVAVRSIVPPILYSMAGMMKKRLRRTPL</sequence>
<name>A0AAF1JXW4_9PROT</name>
<dbReference type="RefSeq" id="WP_211873121.1">
    <property type="nucleotide sequence ID" value="NZ_JAAEDH010000003.1"/>
</dbReference>
<proteinExistence type="predicted"/>
<evidence type="ECO:0000259" key="1">
    <source>
        <dbReference type="Pfam" id="PF13640"/>
    </source>
</evidence>
<feature type="domain" description="Prolyl 4-hydroxylase alpha subunit Fe(2+) 2OG dioxygenase" evidence="1">
    <location>
        <begin position="130"/>
        <end position="227"/>
    </location>
</feature>
<dbReference type="AlphaFoldDB" id="A0AAF1JXW4"/>
<protein>
    <submittedName>
        <fullName evidence="2">2OG-Fe(II) oxygenase</fullName>
    </submittedName>
</protein>
<organism evidence="2 3">
    <name type="scientific">Plastoroseomonas arctica</name>
    <dbReference type="NCBI Taxonomy" id="1509237"/>
    <lineage>
        <taxon>Bacteria</taxon>
        <taxon>Pseudomonadati</taxon>
        <taxon>Pseudomonadota</taxon>
        <taxon>Alphaproteobacteria</taxon>
        <taxon>Acetobacterales</taxon>
        <taxon>Acetobacteraceae</taxon>
        <taxon>Plastoroseomonas</taxon>
    </lineage>
</organism>
<reference evidence="2" key="1">
    <citation type="submission" date="2020-01" db="EMBL/GenBank/DDBJ databases">
        <authorList>
            <person name="Rat A."/>
        </authorList>
    </citation>
    <scope>NUCLEOTIDE SEQUENCE</scope>
    <source>
        <strain evidence="2">LMG 28251</strain>
    </source>
</reference>
<evidence type="ECO:0000313" key="2">
    <source>
        <dbReference type="EMBL" id="MBR0654306.1"/>
    </source>
</evidence>
<dbReference type="Pfam" id="PF13640">
    <property type="entry name" value="2OG-FeII_Oxy_3"/>
    <property type="match status" value="1"/>
</dbReference>
<evidence type="ECO:0000313" key="3">
    <source>
        <dbReference type="Proteomes" id="UP001196068"/>
    </source>
</evidence>
<comment type="caution">
    <text evidence="2">The sequence shown here is derived from an EMBL/GenBank/DDBJ whole genome shotgun (WGS) entry which is preliminary data.</text>
</comment>
<dbReference type="InterPro" id="IPR044862">
    <property type="entry name" value="Pro_4_hyd_alph_FE2OG_OXY"/>
</dbReference>
<keyword evidence="3" id="KW-1185">Reference proteome</keyword>
<dbReference type="EMBL" id="JAAEDH010000003">
    <property type="protein sequence ID" value="MBR0654306.1"/>
    <property type="molecule type" value="Genomic_DNA"/>
</dbReference>
<gene>
    <name evidence="2" type="ORF">GXW79_04345</name>
</gene>
<accession>A0AAF1JXW4</accession>
<dbReference type="Gene3D" id="2.60.120.620">
    <property type="entry name" value="q2cbj1_9rhob like domain"/>
    <property type="match status" value="1"/>
</dbReference>
<reference evidence="2" key="2">
    <citation type="journal article" date="2021" name="Syst. Appl. Microbiol.">
        <title>Roseomonas hellenica sp. nov., isolated from roots of wild-growing Alkanna tinctoria.</title>
        <authorList>
            <person name="Rat A."/>
            <person name="Naranjo H.D."/>
            <person name="Lebbe L."/>
            <person name="Cnockaert M."/>
            <person name="Krigas N."/>
            <person name="Grigoriadou K."/>
            <person name="Maloupa E."/>
            <person name="Willems A."/>
        </authorList>
    </citation>
    <scope>NUCLEOTIDE SEQUENCE</scope>
    <source>
        <strain evidence="2">LMG 28251</strain>
    </source>
</reference>